<protein>
    <submittedName>
        <fullName evidence="2">Uncharacterized protein LOC114348902</fullName>
    </submittedName>
</protein>
<organism evidence="2">
    <name type="scientific">Diabrotica virgifera virgifera</name>
    <name type="common">western corn rootworm</name>
    <dbReference type="NCBI Taxonomy" id="50390"/>
    <lineage>
        <taxon>Eukaryota</taxon>
        <taxon>Metazoa</taxon>
        <taxon>Ecdysozoa</taxon>
        <taxon>Arthropoda</taxon>
        <taxon>Hexapoda</taxon>
        <taxon>Insecta</taxon>
        <taxon>Pterygota</taxon>
        <taxon>Neoptera</taxon>
        <taxon>Endopterygota</taxon>
        <taxon>Coleoptera</taxon>
        <taxon>Polyphaga</taxon>
        <taxon>Cucujiformia</taxon>
        <taxon>Chrysomeloidea</taxon>
        <taxon>Chrysomelidae</taxon>
        <taxon>Galerucinae</taxon>
        <taxon>Diabroticina</taxon>
        <taxon>Diabroticites</taxon>
        <taxon>Diabrotica</taxon>
    </lineage>
</organism>
<evidence type="ECO:0000313" key="2">
    <source>
        <dbReference type="RefSeq" id="XP_028155161.1"/>
    </source>
</evidence>
<feature type="region of interest" description="Disordered" evidence="1">
    <location>
        <begin position="1"/>
        <end position="30"/>
    </location>
</feature>
<name>A0A6P7GZJ3_DIAVI</name>
<evidence type="ECO:0000256" key="1">
    <source>
        <dbReference type="SAM" id="MobiDB-lite"/>
    </source>
</evidence>
<dbReference type="InParanoid" id="A0A6P7GZJ3"/>
<dbReference type="SUPFAM" id="SSF141658">
    <property type="entry name" value="Bacteriophage trimeric proteins domain"/>
    <property type="match status" value="1"/>
</dbReference>
<dbReference type="AlphaFoldDB" id="A0A6P7GZJ3"/>
<accession>A0A6P7GZJ3</accession>
<reference evidence="2" key="1">
    <citation type="submission" date="2025-08" db="UniProtKB">
        <authorList>
            <consortium name="RefSeq"/>
        </authorList>
    </citation>
    <scope>IDENTIFICATION</scope>
    <source>
        <tissue evidence="2">Whole insect</tissue>
    </source>
</reference>
<proteinExistence type="predicted"/>
<dbReference type="RefSeq" id="XP_028155161.1">
    <property type="nucleotide sequence ID" value="XM_028299360.1"/>
</dbReference>
<gene>
    <name evidence="2" type="primary">LOC114348902</name>
</gene>
<feature type="region of interest" description="Disordered" evidence="1">
    <location>
        <begin position="91"/>
        <end position="113"/>
    </location>
</feature>
<feature type="compositionally biased region" description="Basic and acidic residues" evidence="1">
    <location>
        <begin position="1"/>
        <end position="20"/>
    </location>
</feature>
<sequence length="113" mass="13142">MEKQEDEYTKSEVSDIKSETELENNGVKNTEFPVTIKNELKEEMLLPEDDTTNEDSKDWFIQMNTALSIENVKHEQIKDDHDLVNCENLKSEPDIKEEEDVIAEKQSQSGMYT</sequence>